<dbReference type="AlphaFoldDB" id="A0A3R7ECG2"/>
<name>A0A3R7ECG2_9BURK</name>
<dbReference type="EMBL" id="NKDB02000003">
    <property type="protein sequence ID" value="RKJ95429.1"/>
    <property type="molecule type" value="Genomic_DNA"/>
</dbReference>
<comment type="caution">
    <text evidence="1">The sequence shown here is derived from an EMBL/GenBank/DDBJ whole genome shotgun (WGS) entry which is preliminary data.</text>
</comment>
<evidence type="ECO:0000313" key="2">
    <source>
        <dbReference type="Proteomes" id="UP000216225"/>
    </source>
</evidence>
<dbReference type="Gene3D" id="3.15.10.40">
    <property type="entry name" value="Uncharacterised protein PF07273, DUF1439"/>
    <property type="match status" value="1"/>
</dbReference>
<gene>
    <name evidence="1" type="ORF">CE154_015950</name>
</gene>
<reference evidence="1 2" key="1">
    <citation type="submission" date="2018-09" db="EMBL/GenBank/DDBJ databases">
        <title>Genome comparison of Alicycliphilus sp. BQ1, a polyurethanolytic bacterium, with its closest phylogenetic relatives Alicycliphilus denitrificans BC and K601, unable to attack polyurethane.</title>
        <authorList>
            <person name="Loza-Tavera H."/>
            <person name="Lozano L."/>
            <person name="Cevallos M."/>
            <person name="Maya-Lucas O."/>
            <person name="Garcia-Mena J."/>
            <person name="Hernandez J."/>
        </authorList>
    </citation>
    <scope>NUCLEOTIDE SEQUENCE [LARGE SCALE GENOMIC DNA]</scope>
    <source>
        <strain evidence="1 2">BQ1</strain>
    </source>
</reference>
<accession>A0A3R7ECG2</accession>
<organism evidence="1 2">
    <name type="scientific">Alicycliphilus denitrificans</name>
    <dbReference type="NCBI Taxonomy" id="179636"/>
    <lineage>
        <taxon>Bacteria</taxon>
        <taxon>Pseudomonadati</taxon>
        <taxon>Pseudomonadota</taxon>
        <taxon>Betaproteobacteria</taxon>
        <taxon>Burkholderiales</taxon>
        <taxon>Comamonadaceae</taxon>
        <taxon>Alicycliphilus</taxon>
    </lineage>
</organism>
<dbReference type="Proteomes" id="UP000216225">
    <property type="component" value="Unassembled WGS sequence"/>
</dbReference>
<evidence type="ECO:0000313" key="1">
    <source>
        <dbReference type="EMBL" id="RKJ95429.1"/>
    </source>
</evidence>
<protein>
    <submittedName>
        <fullName evidence="1">DUF1439 domain-containing protein</fullName>
    </submittedName>
</protein>
<sequence>MQPVARSGAGISTMGRFETHTAMHRRLLLTHTAAGALALLAGCASAQSGYTISTQQMQQALAERFPRSYPLGGLLDLQLQAPRLALLPERDQVNAVFDLAATGALLARRHTGVFDVDFALRYEPTDRSIRAYRLHVNALRLDGLKPQASELLQRYGQQLAEQSLREVVLHQLRDKDLAPIAAMGLQPESISVTPRGLLVRFGPRPLS</sequence>
<proteinExistence type="predicted"/>